<dbReference type="Gene3D" id="3.30.390.50">
    <property type="entry name" value="CO dehydrogenase flavoprotein, C-terminal domain"/>
    <property type="match status" value="1"/>
</dbReference>
<dbReference type="Gene3D" id="3.30.930.10">
    <property type="entry name" value="Bira Bifunctional Protein, Domain 2"/>
    <property type="match status" value="1"/>
</dbReference>
<comment type="caution">
    <text evidence="4">The sequence shown here is derived from an EMBL/GenBank/DDBJ whole genome shotgun (WGS) entry which is preliminary data.</text>
</comment>
<dbReference type="InterPro" id="IPR045864">
    <property type="entry name" value="aa-tRNA-synth_II/BPL/LPL"/>
</dbReference>
<evidence type="ECO:0000256" key="1">
    <source>
        <dbReference type="ARBA" id="ARBA00005085"/>
    </source>
</evidence>
<evidence type="ECO:0000313" key="4">
    <source>
        <dbReference type="EMBL" id="KAF0759385.1"/>
    </source>
</evidence>
<evidence type="ECO:0000259" key="3">
    <source>
        <dbReference type="PROSITE" id="PS51733"/>
    </source>
</evidence>
<evidence type="ECO:0000256" key="2">
    <source>
        <dbReference type="ARBA" id="ARBA00008242"/>
    </source>
</evidence>
<dbReference type="CDD" id="cd16443">
    <property type="entry name" value="LplA"/>
    <property type="match status" value="1"/>
</dbReference>
<proteinExistence type="inferred from homology"/>
<evidence type="ECO:0000313" key="5">
    <source>
        <dbReference type="Proteomes" id="UP000478052"/>
    </source>
</evidence>
<dbReference type="Proteomes" id="UP000478052">
    <property type="component" value="Unassembled WGS sequence"/>
</dbReference>
<sequence>LKFIMAFIIRRFYSSVMEKTVMISKSTDVFENLALEHWFYRHSDFTNKSMLLLWVNSNCVVIGRHQNPWLEVNFDSAINVRIARRNSGGGTVFHDNENLNMTFFTNREIYNRKKNLELIVETLKSEWNVVTEINKREDIVIENMYKISGTASKLGRPNAYHHCTLLVNCNRELMSNLLKKHEKNIETNATVSVTSDVLNLTQINNKVCINRLMTAVGLQYLKTVGNKTTTDQGFNYVTPNEQTFPGFNEIKNEMESWEWRYGRTPKFNITVKCNEQSVILSVKSGIIENVVTTCNINLSNLVNERFNMNIVEEIKQRLETIKQ</sequence>
<dbReference type="UniPathway" id="UPA00537">
    <property type="reaction ID" value="UER00595"/>
</dbReference>
<comment type="pathway">
    <text evidence="1">Protein modification; protein lipoylation via exogenous pathway; protein N(6)-(lipoyl)lysine from lipoate: step 2/2.</text>
</comment>
<dbReference type="SUPFAM" id="SSF55681">
    <property type="entry name" value="Class II aaRS and biotin synthetases"/>
    <property type="match status" value="1"/>
</dbReference>
<dbReference type="OrthoDB" id="201621at2759"/>
<keyword evidence="5" id="KW-1185">Reference proteome</keyword>
<dbReference type="Pfam" id="PF21948">
    <property type="entry name" value="LplA-B_cat"/>
    <property type="match status" value="1"/>
</dbReference>
<feature type="non-terminal residue" evidence="4">
    <location>
        <position position="1"/>
    </location>
</feature>
<name>A0A6G0YPE4_APHCR</name>
<dbReference type="AlphaFoldDB" id="A0A6G0YPE4"/>
<feature type="domain" description="BPL/LPL catalytic" evidence="3">
    <location>
        <begin position="45"/>
        <end position="224"/>
    </location>
</feature>
<dbReference type="FunFam" id="3.30.930.10:FF:000045">
    <property type="entry name" value="lipoyltransferase 1, mitochondrial"/>
    <property type="match status" value="1"/>
</dbReference>
<protein>
    <submittedName>
        <fullName evidence="4">Lipoyltransferase 1, mitochondrial</fullName>
    </submittedName>
</protein>
<dbReference type="GO" id="GO:0005739">
    <property type="term" value="C:mitochondrion"/>
    <property type="evidence" value="ECO:0007669"/>
    <property type="project" value="TreeGrafter"/>
</dbReference>
<reference evidence="4 5" key="1">
    <citation type="submission" date="2019-08" db="EMBL/GenBank/DDBJ databases">
        <title>Whole genome of Aphis craccivora.</title>
        <authorList>
            <person name="Voronova N.V."/>
            <person name="Shulinski R.S."/>
            <person name="Bandarenka Y.V."/>
            <person name="Zhorov D.G."/>
            <person name="Warner D."/>
        </authorList>
    </citation>
    <scope>NUCLEOTIDE SEQUENCE [LARGE SCALE GENOMIC DNA]</scope>
    <source>
        <strain evidence="4">180601</strain>
        <tissue evidence="4">Whole Body</tissue>
    </source>
</reference>
<dbReference type="EMBL" id="VUJU01003011">
    <property type="protein sequence ID" value="KAF0759385.1"/>
    <property type="molecule type" value="Genomic_DNA"/>
</dbReference>
<dbReference type="InterPro" id="IPR004562">
    <property type="entry name" value="LipoylTrfase_LipoateP_Ligase"/>
</dbReference>
<accession>A0A6G0YPE4</accession>
<dbReference type="PANTHER" id="PTHR12561:SF3">
    <property type="entry name" value="LIPOYLTRANSFERASE 1, MITOCHONDRIAL"/>
    <property type="match status" value="1"/>
</dbReference>
<gene>
    <name evidence="4" type="ORF">FWK35_00017648</name>
</gene>
<dbReference type="PROSITE" id="PS51733">
    <property type="entry name" value="BPL_LPL_CATALYTIC"/>
    <property type="match status" value="1"/>
</dbReference>
<keyword evidence="4" id="KW-0808">Transferase</keyword>
<organism evidence="4 5">
    <name type="scientific">Aphis craccivora</name>
    <name type="common">Cowpea aphid</name>
    <dbReference type="NCBI Taxonomy" id="307492"/>
    <lineage>
        <taxon>Eukaryota</taxon>
        <taxon>Metazoa</taxon>
        <taxon>Ecdysozoa</taxon>
        <taxon>Arthropoda</taxon>
        <taxon>Hexapoda</taxon>
        <taxon>Insecta</taxon>
        <taxon>Pterygota</taxon>
        <taxon>Neoptera</taxon>
        <taxon>Paraneoptera</taxon>
        <taxon>Hemiptera</taxon>
        <taxon>Sternorrhyncha</taxon>
        <taxon>Aphidomorpha</taxon>
        <taxon>Aphidoidea</taxon>
        <taxon>Aphididae</taxon>
        <taxon>Aphidini</taxon>
        <taxon>Aphis</taxon>
        <taxon>Aphis</taxon>
    </lineage>
</organism>
<dbReference type="GO" id="GO:0017118">
    <property type="term" value="F:lipoyltransferase activity"/>
    <property type="evidence" value="ECO:0007669"/>
    <property type="project" value="TreeGrafter"/>
</dbReference>
<dbReference type="GO" id="GO:0009249">
    <property type="term" value="P:protein lipoylation"/>
    <property type="evidence" value="ECO:0007669"/>
    <property type="project" value="InterPro"/>
</dbReference>
<comment type="similarity">
    <text evidence="2">Belongs to the LplA family.</text>
</comment>
<dbReference type="InterPro" id="IPR004143">
    <property type="entry name" value="BPL_LPL_catalytic"/>
</dbReference>
<dbReference type="PANTHER" id="PTHR12561">
    <property type="entry name" value="LIPOATE-PROTEIN LIGASE"/>
    <property type="match status" value="1"/>
</dbReference>